<dbReference type="EMBL" id="JACGCM010001727">
    <property type="protein sequence ID" value="KAF6150640.1"/>
    <property type="molecule type" value="Genomic_DNA"/>
</dbReference>
<evidence type="ECO:0000256" key="4">
    <source>
        <dbReference type="ARBA" id="ARBA00012358"/>
    </source>
</evidence>
<name>A0A7J7M754_9MAGN</name>
<dbReference type="FunFam" id="3.90.460.10:FF:000001">
    <property type="entry name" value="Ferredoxin-thioredoxin reductase, catalytic chain"/>
    <property type="match status" value="1"/>
</dbReference>
<comment type="function">
    <text evidence="2">Catalytic subunit of the ferredoxin-thioredoxin reductase (FTR), which catalyzes the two-electron reduction of thioredoxins by the electrons provided by reduced ferredoxin.</text>
</comment>
<protein>
    <recommendedName>
        <fullName evidence="5">Ferredoxin-thioredoxin reductase catalytic chain, chloroplastic</fullName>
        <ecNumber evidence="4">1.8.7.2</ecNumber>
    </recommendedName>
    <alternativeName>
        <fullName evidence="13">Ferredoxin-thioredoxin reductase subunit B</fullName>
    </alternativeName>
</protein>
<keyword evidence="8" id="KW-0560">Oxidoreductase</keyword>
<evidence type="ECO:0000256" key="12">
    <source>
        <dbReference type="ARBA" id="ARBA00026011"/>
    </source>
</evidence>
<comment type="similarity">
    <text evidence="3">Belongs to the ferredoxin thioredoxin reductase beta subunit family.</text>
</comment>
<keyword evidence="11" id="KW-1015">Disulfide bond</keyword>
<keyword evidence="6" id="KW-0004">4Fe-4S</keyword>
<keyword evidence="9" id="KW-0408">Iron</keyword>
<comment type="subunit">
    <text evidence="12">Heterodimer of subunit A (variable subunit) and subunit B (catalytic subunit). Heterodimeric FTR forms a complex with ferredoxin and thioredoxin.</text>
</comment>
<dbReference type="InterPro" id="IPR004209">
    <property type="entry name" value="FTR_bsu"/>
</dbReference>
<evidence type="ECO:0000256" key="8">
    <source>
        <dbReference type="ARBA" id="ARBA00023002"/>
    </source>
</evidence>
<keyword evidence="10" id="KW-0411">Iron-sulfur</keyword>
<evidence type="ECO:0000256" key="13">
    <source>
        <dbReference type="ARBA" id="ARBA00030295"/>
    </source>
</evidence>
<evidence type="ECO:0000313" key="15">
    <source>
        <dbReference type="EMBL" id="KAF6150640.1"/>
    </source>
</evidence>
<comment type="caution">
    <text evidence="15">The sequence shown here is derived from an EMBL/GenBank/DDBJ whole genome shotgun (WGS) entry which is preliminary data.</text>
</comment>
<organism evidence="15 16">
    <name type="scientific">Kingdonia uniflora</name>
    <dbReference type="NCBI Taxonomy" id="39325"/>
    <lineage>
        <taxon>Eukaryota</taxon>
        <taxon>Viridiplantae</taxon>
        <taxon>Streptophyta</taxon>
        <taxon>Embryophyta</taxon>
        <taxon>Tracheophyta</taxon>
        <taxon>Spermatophyta</taxon>
        <taxon>Magnoliopsida</taxon>
        <taxon>Ranunculales</taxon>
        <taxon>Circaeasteraceae</taxon>
        <taxon>Kingdonia</taxon>
    </lineage>
</organism>
<dbReference type="OrthoDB" id="1641at2759"/>
<evidence type="ECO:0000256" key="5">
    <source>
        <dbReference type="ARBA" id="ARBA00018993"/>
    </source>
</evidence>
<evidence type="ECO:0000256" key="10">
    <source>
        <dbReference type="ARBA" id="ARBA00023014"/>
    </source>
</evidence>
<dbReference type="Gene3D" id="3.90.460.10">
    <property type="entry name" value="Ferredoxin thioredoxin reductase catalytic beta subunit"/>
    <property type="match status" value="1"/>
</dbReference>
<gene>
    <name evidence="15" type="ORF">GIB67_022252</name>
</gene>
<dbReference type="GO" id="GO:0016730">
    <property type="term" value="F:oxidoreductase activity, acting on iron-sulfur proteins as donors"/>
    <property type="evidence" value="ECO:0007669"/>
    <property type="project" value="InterPro"/>
</dbReference>
<dbReference type="SUPFAM" id="SSF57662">
    <property type="entry name" value="Ferredoxin thioredoxin reductase (FTR), catalytic beta chain"/>
    <property type="match status" value="1"/>
</dbReference>
<evidence type="ECO:0000256" key="6">
    <source>
        <dbReference type="ARBA" id="ARBA00022485"/>
    </source>
</evidence>
<accession>A0A7J7M754</accession>
<dbReference type="InterPro" id="IPR036644">
    <property type="entry name" value="FTR_bsu_sf"/>
</dbReference>
<dbReference type="GO" id="GO:0046872">
    <property type="term" value="F:metal ion binding"/>
    <property type="evidence" value="ECO:0007669"/>
    <property type="project" value="UniProtKB-KW"/>
</dbReference>
<evidence type="ECO:0000256" key="3">
    <source>
        <dbReference type="ARBA" id="ARBA00007941"/>
    </source>
</evidence>
<evidence type="ECO:0000256" key="14">
    <source>
        <dbReference type="ARBA" id="ARBA00048150"/>
    </source>
</evidence>
<sequence>MSTIQSVIRATTTTTTSSRRTTSYRRGSHLIVRAKGNSFIHSLRVNYCNMMYIYEYIHTYNGVISVVIKGLADHKDSLEAPLCSCRHYDDKAAEANQGFWNCPCVPMRERKECHCMPFLTPDNDFAGQEQIDRNNDYNSRCCWSCNYNYSINVVEEDNIVSSHRTCQSKECHCMLILTPDKDFAGQEQIILINYN</sequence>
<dbReference type="PANTHER" id="PTHR35113:SF1">
    <property type="entry name" value="FERREDOXIN-THIOREDOXIN REDUCTASE CATALYTIC CHAIN, CHLOROPLASTIC"/>
    <property type="match status" value="1"/>
</dbReference>
<keyword evidence="7" id="KW-0479">Metal-binding</keyword>
<evidence type="ECO:0000313" key="16">
    <source>
        <dbReference type="Proteomes" id="UP000541444"/>
    </source>
</evidence>
<proteinExistence type="inferred from homology"/>
<dbReference type="AlphaFoldDB" id="A0A7J7M754"/>
<comment type="cofactor">
    <cofactor evidence="1">
        <name>[4Fe-4S] cluster</name>
        <dbReference type="ChEBI" id="CHEBI:49883"/>
    </cofactor>
</comment>
<reference evidence="15 16" key="1">
    <citation type="journal article" date="2020" name="IScience">
        <title>Genome Sequencing of the Endangered Kingdonia uniflora (Circaeasteraceae, Ranunculales) Reveals Potential Mechanisms of Evolutionary Specialization.</title>
        <authorList>
            <person name="Sun Y."/>
            <person name="Deng T."/>
            <person name="Zhang A."/>
            <person name="Moore M.J."/>
            <person name="Landis J.B."/>
            <person name="Lin N."/>
            <person name="Zhang H."/>
            <person name="Zhang X."/>
            <person name="Huang J."/>
            <person name="Zhang X."/>
            <person name="Sun H."/>
            <person name="Wang H."/>
        </authorList>
    </citation>
    <scope>NUCLEOTIDE SEQUENCE [LARGE SCALE GENOMIC DNA]</scope>
    <source>
        <strain evidence="15">TB1705</strain>
        <tissue evidence="15">Leaf</tissue>
    </source>
</reference>
<dbReference type="Pfam" id="PF02943">
    <property type="entry name" value="FeThRed_B"/>
    <property type="match status" value="1"/>
</dbReference>
<evidence type="ECO:0000256" key="7">
    <source>
        <dbReference type="ARBA" id="ARBA00022723"/>
    </source>
</evidence>
<evidence type="ECO:0000256" key="2">
    <source>
        <dbReference type="ARBA" id="ARBA00003945"/>
    </source>
</evidence>
<evidence type="ECO:0000256" key="1">
    <source>
        <dbReference type="ARBA" id="ARBA00001966"/>
    </source>
</evidence>
<dbReference type="Proteomes" id="UP000541444">
    <property type="component" value="Unassembled WGS sequence"/>
</dbReference>
<dbReference type="EC" id="1.8.7.2" evidence="4"/>
<keyword evidence="16" id="KW-1185">Reference proteome</keyword>
<dbReference type="PANTHER" id="PTHR35113">
    <property type="entry name" value="FERREDOXIN-THIOREDOXIN REDUCTASE CATALYTIC CHAIN, CHLOROPLASTIC"/>
    <property type="match status" value="1"/>
</dbReference>
<dbReference type="GO" id="GO:0103012">
    <property type="term" value="F:ferredoxin-thioredoxin reductase activity"/>
    <property type="evidence" value="ECO:0007669"/>
    <property type="project" value="UniProtKB-EC"/>
</dbReference>
<dbReference type="GO" id="GO:0051539">
    <property type="term" value="F:4 iron, 4 sulfur cluster binding"/>
    <property type="evidence" value="ECO:0007669"/>
    <property type="project" value="UniProtKB-KW"/>
</dbReference>
<comment type="catalytic activity">
    <reaction evidence="14">
        <text>[thioredoxin]-disulfide + 2 reduced [2Fe-2S]-[ferredoxin] + 2 H(+) = [thioredoxin]-dithiol + 2 oxidized [2Fe-2S]-[ferredoxin]</text>
        <dbReference type="Rhea" id="RHEA:42336"/>
        <dbReference type="Rhea" id="RHEA-COMP:10000"/>
        <dbReference type="Rhea" id="RHEA-COMP:10001"/>
        <dbReference type="Rhea" id="RHEA-COMP:10698"/>
        <dbReference type="Rhea" id="RHEA-COMP:10700"/>
        <dbReference type="ChEBI" id="CHEBI:15378"/>
        <dbReference type="ChEBI" id="CHEBI:29950"/>
        <dbReference type="ChEBI" id="CHEBI:33737"/>
        <dbReference type="ChEBI" id="CHEBI:33738"/>
        <dbReference type="ChEBI" id="CHEBI:50058"/>
        <dbReference type="EC" id="1.8.7.2"/>
    </reaction>
</comment>
<evidence type="ECO:0000256" key="11">
    <source>
        <dbReference type="ARBA" id="ARBA00023157"/>
    </source>
</evidence>
<evidence type="ECO:0000256" key="9">
    <source>
        <dbReference type="ARBA" id="ARBA00023004"/>
    </source>
</evidence>